<evidence type="ECO:0000256" key="1">
    <source>
        <dbReference type="SAM" id="MobiDB-lite"/>
    </source>
</evidence>
<dbReference type="Proteomes" id="UP000004994">
    <property type="component" value="Chromosome 10"/>
</dbReference>
<evidence type="ECO:0008006" key="4">
    <source>
        <dbReference type="Google" id="ProtNLM"/>
    </source>
</evidence>
<dbReference type="PANTHER" id="PTHR11439">
    <property type="entry name" value="GAG-POL-RELATED RETROTRANSPOSON"/>
    <property type="match status" value="1"/>
</dbReference>
<reference evidence="2" key="2">
    <citation type="submission" date="2019-01" db="UniProtKB">
        <authorList>
            <consortium name="EnsemblPlants"/>
        </authorList>
    </citation>
    <scope>IDENTIFICATION</scope>
    <source>
        <strain evidence="2">cv. Heinz 1706</strain>
    </source>
</reference>
<dbReference type="EnsemblPlants" id="Solyc10g050327.1.1">
    <property type="protein sequence ID" value="Solyc10g050327.1.1"/>
    <property type="gene ID" value="Solyc10g050327.1"/>
</dbReference>
<dbReference type="CDD" id="cd09272">
    <property type="entry name" value="RNase_HI_RT_Ty1"/>
    <property type="match status" value="1"/>
</dbReference>
<dbReference type="Gramene" id="Solyc10g050327.1.1">
    <property type="protein sequence ID" value="Solyc10g050327.1.1"/>
    <property type="gene ID" value="Solyc10g050327.1"/>
</dbReference>
<dbReference type="InParanoid" id="A0A3Q7IFX5"/>
<organism evidence="2">
    <name type="scientific">Solanum lycopersicum</name>
    <name type="common">Tomato</name>
    <name type="synonym">Lycopersicon esculentum</name>
    <dbReference type="NCBI Taxonomy" id="4081"/>
    <lineage>
        <taxon>Eukaryota</taxon>
        <taxon>Viridiplantae</taxon>
        <taxon>Streptophyta</taxon>
        <taxon>Embryophyta</taxon>
        <taxon>Tracheophyta</taxon>
        <taxon>Spermatophyta</taxon>
        <taxon>Magnoliopsida</taxon>
        <taxon>eudicotyledons</taxon>
        <taxon>Gunneridae</taxon>
        <taxon>Pentapetalae</taxon>
        <taxon>asterids</taxon>
        <taxon>lamiids</taxon>
        <taxon>Solanales</taxon>
        <taxon>Solanaceae</taxon>
        <taxon>Solanoideae</taxon>
        <taxon>Solaneae</taxon>
        <taxon>Solanum</taxon>
        <taxon>Solanum subgen. Lycopersicon</taxon>
    </lineage>
</organism>
<evidence type="ECO:0000313" key="3">
    <source>
        <dbReference type="Proteomes" id="UP000004994"/>
    </source>
</evidence>
<reference evidence="2" key="1">
    <citation type="journal article" date="2012" name="Nature">
        <title>The tomato genome sequence provides insights into fleshy fruit evolution.</title>
        <authorList>
            <consortium name="Tomato Genome Consortium"/>
        </authorList>
    </citation>
    <scope>NUCLEOTIDE SEQUENCE [LARGE SCALE GENOMIC DNA]</scope>
    <source>
        <strain evidence="2">cv. Heinz 1706</strain>
    </source>
</reference>
<name>A0A3Q7IFX5_SOLLC</name>
<dbReference type="AlphaFoldDB" id="A0A3Q7IFX5"/>
<sequence>MYSCSSKYPHQDQHPLNPVESPCLCQNKVKYWMYLLDISEATSQLPNALSHEILRFVFLPWILKDALMNLRVCINQNGFVNGSIGRPNENTQDLQSWIEKSDIILSCLTNAIAKELQGSAAHVEAAREIWVDLEERCTQGIAPRYYELESAISLLKQDRASISSYLCLPISKHRKSLCYDNTRRKQKSVATNCISTIEATALLTKGVNQDNEKLRMGVIGYPPDWRKPGKKNNKKTNNDPMQFRGHQKNQKEQKALKGMALVATIEEAISPVPVLIHGMTKEEWLVDTSATSNITYVISCISNKIVHTALLTVEVPNGYMDLPTRMLIGVGRETNGLYYLEPIKGGQELMLKNSVSARSQEEKGMSRIDLTQLIIFDGLSAQETNWIRQCDTSENCTIIKNSEVVPTSTSSPLVTLPKPYASSSHDSSDINQSTASRSIDSTFLALSKCSRQVSRKWAINYKWVYIVKYKHEGSIERYKARSVAKRDVNNVFQHRELHEEVYMKIQQGYAKQGKKDCVDYKSHCTSQITKRHCTKSTQFLHAPRKPNLEAAYRILHYLKRIPCQGILFHSDNSLSINAYYDVDWERCLMTRRSTTRYIVFLGKSPISWRSKKQTVASRSSAEDEYSAMTTTPSKIFWFLRLLLDIHLSSSLRLHYDLKKVSYEWTGKYWSCKGMPPKQNSKHSQGRNQGWEDDNDIFEEIESQWKHVRVVLVHHVTENVVCFQHALILRILLCFVLVNGMVIAQLLVVSNGNALCTSFVSYMGSRDLFVCKPSGSSSRSDISADITLSICSAVGFFCDSLSNNNGAFLFAHSYKFQNDAYSVLKYEASIRSPMINPATSEAVGTPEMQWELCGGISCDYVIDNNIMAMLWDTLLFLKFALCIKEPMNN</sequence>
<protein>
    <recommendedName>
        <fullName evidence="4">Reverse transcriptase Ty1/copia-type domain-containing protein</fullName>
    </recommendedName>
</protein>
<proteinExistence type="predicted"/>
<accession>A0A3Q7IFX5</accession>
<keyword evidence="3" id="KW-1185">Reference proteome</keyword>
<dbReference type="PANTHER" id="PTHR11439:SF504">
    <property type="entry name" value="REVERSE TRANSCRIPTASE TY1_COPIA-TYPE DOMAIN-CONTAINING PROTEIN"/>
    <property type="match status" value="1"/>
</dbReference>
<evidence type="ECO:0000313" key="2">
    <source>
        <dbReference type="EnsemblPlants" id="Solyc10g050327.1.1"/>
    </source>
</evidence>
<feature type="region of interest" description="Disordered" evidence="1">
    <location>
        <begin position="225"/>
        <end position="250"/>
    </location>
</feature>